<evidence type="ECO:0000313" key="1">
    <source>
        <dbReference type="EMBL" id="MSS89903.1"/>
    </source>
</evidence>
<dbReference type="GeneID" id="86054723"/>
<reference evidence="1 2" key="1">
    <citation type="submission" date="2019-08" db="EMBL/GenBank/DDBJ databases">
        <title>In-depth cultivation of the pig gut microbiome towards novel bacterial diversity and tailored functional studies.</title>
        <authorList>
            <person name="Wylensek D."/>
            <person name="Hitch T.C.A."/>
            <person name="Clavel T."/>
        </authorList>
    </citation>
    <scope>NUCLEOTIDE SEQUENCE [LARGE SCALE GENOMIC DNA]</scope>
    <source>
        <strain evidence="1 2">WCA-389-WT-23B</strain>
    </source>
</reference>
<protein>
    <submittedName>
        <fullName evidence="1">Uncharacterized protein</fullName>
    </submittedName>
</protein>
<dbReference type="RefSeq" id="WP_154466006.1">
    <property type="nucleotide sequence ID" value="NZ_VUMI01000029.1"/>
</dbReference>
<proteinExistence type="predicted"/>
<sequence>MITTDTFVFYEHEGEFIHIADCSISEIQNSRGRLEYLEGYISIQYYGTELAGAAYYDNIIPLWKNIIDGLSEYSENRNTIIFFPDNASTMTLHSVNQIQIVLGLNESHYALTEKEFFHALLTSAREFFEWLGDGVYTKKSRQLEMVLVNLR</sequence>
<accession>A0A6N7WGR1</accession>
<gene>
    <name evidence="1" type="ORF">FYJ45_16920</name>
</gene>
<organism evidence="1 2">
    <name type="scientific">Eisenbergiella porci</name>
    <dbReference type="NCBI Taxonomy" id="2652274"/>
    <lineage>
        <taxon>Bacteria</taxon>
        <taxon>Bacillati</taxon>
        <taxon>Bacillota</taxon>
        <taxon>Clostridia</taxon>
        <taxon>Lachnospirales</taxon>
        <taxon>Lachnospiraceae</taxon>
        <taxon>Eisenbergiella</taxon>
    </lineage>
</organism>
<dbReference type="AlphaFoldDB" id="A0A6N7WGR1"/>
<name>A0A6N7WGR1_9FIRM</name>
<dbReference type="Proteomes" id="UP000436047">
    <property type="component" value="Unassembled WGS sequence"/>
</dbReference>
<evidence type="ECO:0000313" key="2">
    <source>
        <dbReference type="Proteomes" id="UP000436047"/>
    </source>
</evidence>
<dbReference type="EMBL" id="VUMI01000029">
    <property type="protein sequence ID" value="MSS89903.1"/>
    <property type="molecule type" value="Genomic_DNA"/>
</dbReference>
<keyword evidence="2" id="KW-1185">Reference proteome</keyword>
<comment type="caution">
    <text evidence="1">The sequence shown here is derived from an EMBL/GenBank/DDBJ whole genome shotgun (WGS) entry which is preliminary data.</text>
</comment>